<organism evidence="1 2">
    <name type="scientific">Mucilaginibacter terrae</name>
    <dbReference type="NCBI Taxonomy" id="1955052"/>
    <lineage>
        <taxon>Bacteria</taxon>
        <taxon>Pseudomonadati</taxon>
        <taxon>Bacteroidota</taxon>
        <taxon>Sphingobacteriia</taxon>
        <taxon>Sphingobacteriales</taxon>
        <taxon>Sphingobacteriaceae</taxon>
        <taxon>Mucilaginibacter</taxon>
    </lineage>
</organism>
<evidence type="ECO:0000313" key="2">
    <source>
        <dbReference type="Proteomes" id="UP001258315"/>
    </source>
</evidence>
<comment type="caution">
    <text evidence="1">The sequence shown here is derived from an EMBL/GenBank/DDBJ whole genome shotgun (WGS) entry which is preliminary data.</text>
</comment>
<dbReference type="PROSITE" id="PS51257">
    <property type="entry name" value="PROKAR_LIPOPROTEIN"/>
    <property type="match status" value="1"/>
</dbReference>
<dbReference type="Proteomes" id="UP001258315">
    <property type="component" value="Unassembled WGS sequence"/>
</dbReference>
<name>A0ABU3GVP8_9SPHI</name>
<dbReference type="EMBL" id="JAVLVU010000001">
    <property type="protein sequence ID" value="MDT3403735.1"/>
    <property type="molecule type" value="Genomic_DNA"/>
</dbReference>
<gene>
    <name evidence="1" type="ORF">QE417_002807</name>
</gene>
<dbReference type="RefSeq" id="WP_311951004.1">
    <property type="nucleotide sequence ID" value="NZ_JAVLVU010000001.1"/>
</dbReference>
<keyword evidence="2" id="KW-1185">Reference proteome</keyword>
<accession>A0ABU3GVP8</accession>
<evidence type="ECO:0008006" key="3">
    <source>
        <dbReference type="Google" id="ProtNLM"/>
    </source>
</evidence>
<proteinExistence type="predicted"/>
<reference evidence="2" key="1">
    <citation type="submission" date="2023-07" db="EMBL/GenBank/DDBJ databases">
        <title>Functional and genomic diversity of the sorghum phyllosphere microbiome.</title>
        <authorList>
            <person name="Shade A."/>
        </authorList>
    </citation>
    <scope>NUCLEOTIDE SEQUENCE [LARGE SCALE GENOMIC DNA]</scope>
    <source>
        <strain evidence="2">SORGH_AS_0422</strain>
    </source>
</reference>
<sequence length="265" mass="29525">MNKIILCAITIATLLTSCSKSNGTVTEEPNKVEPTVLLTKITNATPGADNGKIIAEFTYNGKQLIKAALNKKSDGTFEESHIFNYSSTGQLTGTTISSGQYGYRKADVTYSGTNISTIKFTRYDNTVRGHTLTYQNNRLATWRMDMGFGIQVGLEYTYDANGHNTKRVETEYSSPAKSYTFNYNTFDSKNNLPSALPYWIYFRTYQVSGIGEVIGSNNPLTGNEDGPAGNYIYTYNSNGYPSKVTTIVGTREEAYTYEYVEVKYR</sequence>
<protein>
    <recommendedName>
        <fullName evidence="3">DUF4595 domain-containing protein</fullName>
    </recommendedName>
</protein>
<evidence type="ECO:0000313" key="1">
    <source>
        <dbReference type="EMBL" id="MDT3403735.1"/>
    </source>
</evidence>